<dbReference type="Proteomes" id="UP000629371">
    <property type="component" value="Unassembled WGS sequence"/>
</dbReference>
<dbReference type="RefSeq" id="WP_201801111.1">
    <property type="nucleotide sequence ID" value="NZ_JAERRI010000001.1"/>
</dbReference>
<organism evidence="1 2">
    <name type="scientific">Streptomyces siderophoricus</name>
    <dbReference type="NCBI Taxonomy" id="2802281"/>
    <lineage>
        <taxon>Bacteria</taxon>
        <taxon>Bacillati</taxon>
        <taxon>Actinomycetota</taxon>
        <taxon>Actinomycetes</taxon>
        <taxon>Kitasatosporales</taxon>
        <taxon>Streptomycetaceae</taxon>
        <taxon>Streptomyces</taxon>
    </lineage>
</organism>
<dbReference type="Pfam" id="PF10604">
    <property type="entry name" value="Polyketide_cyc2"/>
    <property type="match status" value="1"/>
</dbReference>
<keyword evidence="2" id="KW-1185">Reference proteome</keyword>
<dbReference type="InterPro" id="IPR019587">
    <property type="entry name" value="Polyketide_cyclase/dehydratase"/>
</dbReference>
<reference evidence="1 2" key="1">
    <citation type="submission" date="2021-01" db="EMBL/GenBank/DDBJ databases">
        <title>WGS of actinomycetes isolated from Thailand.</title>
        <authorList>
            <person name="Thawai C."/>
        </authorList>
    </citation>
    <scope>NUCLEOTIDE SEQUENCE [LARGE SCALE GENOMIC DNA]</scope>
    <source>
        <strain evidence="1 2">CH9-7</strain>
    </source>
</reference>
<sequence length="153" mass="17122">MALRHQLIRTRRETVWAVLADGSRYQDWVVGTVDSRPKDDNWPQLGSALAYTFRLGPWALDGQTIVRCSEPPRRLELEIDSGRLGTARIALELRPWGEHTVVIADEHPLTGPSGRLHNAGVDMLLQLRHRRMLANLAKVAEDADQGEDGAGDR</sequence>
<comment type="caution">
    <text evidence="1">The sequence shown here is derived from an EMBL/GenBank/DDBJ whole genome shotgun (WGS) entry which is preliminary data.</text>
</comment>
<evidence type="ECO:0000313" key="1">
    <source>
        <dbReference type="EMBL" id="MBL1087864.1"/>
    </source>
</evidence>
<accession>A0ABS1MIH1</accession>
<dbReference type="Gene3D" id="3.30.530.20">
    <property type="match status" value="1"/>
</dbReference>
<proteinExistence type="predicted"/>
<dbReference type="CDD" id="cd07812">
    <property type="entry name" value="SRPBCC"/>
    <property type="match status" value="1"/>
</dbReference>
<gene>
    <name evidence="1" type="ORF">JK360_00385</name>
</gene>
<evidence type="ECO:0000313" key="2">
    <source>
        <dbReference type="Proteomes" id="UP000629371"/>
    </source>
</evidence>
<dbReference type="SUPFAM" id="SSF55961">
    <property type="entry name" value="Bet v1-like"/>
    <property type="match status" value="1"/>
</dbReference>
<dbReference type="InterPro" id="IPR023393">
    <property type="entry name" value="START-like_dom_sf"/>
</dbReference>
<protein>
    <submittedName>
        <fullName evidence="1">SRPBCC family protein</fullName>
    </submittedName>
</protein>
<dbReference type="EMBL" id="JAERRI010000001">
    <property type="protein sequence ID" value="MBL1087864.1"/>
    <property type="molecule type" value="Genomic_DNA"/>
</dbReference>
<name>A0ABS1MIH1_9ACTN</name>